<gene>
    <name evidence="1" type="ORF">TPAR_04035</name>
</gene>
<reference evidence="1 2" key="1">
    <citation type="submission" date="2018-01" db="EMBL/GenBank/DDBJ databases">
        <title>Harnessing the power of phylogenomics to disentangle the directionality and signatures of interkingdom host jumping in the parasitic fungal genus Tolypocladium.</title>
        <authorList>
            <person name="Quandt C.A."/>
            <person name="Patterson W."/>
            <person name="Spatafora J.W."/>
        </authorList>
    </citation>
    <scope>NUCLEOTIDE SEQUENCE [LARGE SCALE GENOMIC DNA]</scope>
    <source>
        <strain evidence="1 2">NRBC 100945</strain>
    </source>
</reference>
<keyword evidence="2" id="KW-1185">Reference proteome</keyword>
<dbReference type="OrthoDB" id="5395715at2759"/>
<dbReference type="Proteomes" id="UP000237481">
    <property type="component" value="Unassembled WGS sequence"/>
</dbReference>
<proteinExistence type="predicted"/>
<sequence>MDHEKILETAFADPNNTAITLPPANVNKEIFNLKKDGAKETFVRVSDQKTWKDASQYTKVIEQVLLDHDTGRAIFIGVDEVEAPDGRKILRGQEQPRFHVEHSVAGNESEPLNIWRIVHLDNDEDGGLRETFGNMAESPYLREFSEVYIREDLGRELTRLEVSQ</sequence>
<evidence type="ECO:0000313" key="2">
    <source>
        <dbReference type="Proteomes" id="UP000237481"/>
    </source>
</evidence>
<protein>
    <submittedName>
        <fullName evidence="1">Uncharacterized protein</fullName>
    </submittedName>
</protein>
<evidence type="ECO:0000313" key="1">
    <source>
        <dbReference type="EMBL" id="POR35756.1"/>
    </source>
</evidence>
<dbReference type="STRING" id="94208.A0A2S4KZZ3"/>
<accession>A0A2S4KZZ3</accession>
<organism evidence="1 2">
    <name type="scientific">Tolypocladium paradoxum</name>
    <dbReference type="NCBI Taxonomy" id="94208"/>
    <lineage>
        <taxon>Eukaryota</taxon>
        <taxon>Fungi</taxon>
        <taxon>Dikarya</taxon>
        <taxon>Ascomycota</taxon>
        <taxon>Pezizomycotina</taxon>
        <taxon>Sordariomycetes</taxon>
        <taxon>Hypocreomycetidae</taxon>
        <taxon>Hypocreales</taxon>
        <taxon>Ophiocordycipitaceae</taxon>
        <taxon>Tolypocladium</taxon>
    </lineage>
</organism>
<comment type="caution">
    <text evidence="1">The sequence shown here is derived from an EMBL/GenBank/DDBJ whole genome shotgun (WGS) entry which is preliminary data.</text>
</comment>
<name>A0A2S4KZZ3_9HYPO</name>
<dbReference type="AlphaFoldDB" id="A0A2S4KZZ3"/>
<dbReference type="EMBL" id="PKSG01000405">
    <property type="protein sequence ID" value="POR35756.1"/>
    <property type="molecule type" value="Genomic_DNA"/>
</dbReference>